<dbReference type="EMBL" id="VSRR010002920">
    <property type="protein sequence ID" value="MPC33833.1"/>
    <property type="molecule type" value="Genomic_DNA"/>
</dbReference>
<sequence length="101" mass="10954">MRRVVMVEGSPHVVTFRGRLVCGRCVTVLDWKELHPFCSGCRDLGSCCERPPGAREACCVLVAGHSEYLWGPGQPHQPTSQPAANQPASQPSNQSTILPVN</sequence>
<reference evidence="2 3" key="1">
    <citation type="submission" date="2019-05" db="EMBL/GenBank/DDBJ databases">
        <title>Another draft genome of Portunus trituberculatus and its Hox gene families provides insights of decapod evolution.</title>
        <authorList>
            <person name="Jeong J.-H."/>
            <person name="Song I."/>
            <person name="Kim S."/>
            <person name="Choi T."/>
            <person name="Kim D."/>
            <person name="Ryu S."/>
            <person name="Kim W."/>
        </authorList>
    </citation>
    <scope>NUCLEOTIDE SEQUENCE [LARGE SCALE GENOMIC DNA]</scope>
    <source>
        <tissue evidence="2">Muscle</tissue>
    </source>
</reference>
<comment type="caution">
    <text evidence="2">The sequence shown here is derived from an EMBL/GenBank/DDBJ whole genome shotgun (WGS) entry which is preliminary data.</text>
</comment>
<evidence type="ECO:0000256" key="1">
    <source>
        <dbReference type="SAM" id="MobiDB-lite"/>
    </source>
</evidence>
<feature type="region of interest" description="Disordered" evidence="1">
    <location>
        <begin position="71"/>
        <end position="101"/>
    </location>
</feature>
<feature type="compositionally biased region" description="Polar residues" evidence="1">
    <location>
        <begin position="76"/>
        <end position="101"/>
    </location>
</feature>
<dbReference type="Proteomes" id="UP000324222">
    <property type="component" value="Unassembled WGS sequence"/>
</dbReference>
<evidence type="ECO:0000313" key="2">
    <source>
        <dbReference type="EMBL" id="MPC33833.1"/>
    </source>
</evidence>
<gene>
    <name evidence="2" type="ORF">E2C01_027199</name>
</gene>
<proteinExistence type="predicted"/>
<organism evidence="2 3">
    <name type="scientific">Portunus trituberculatus</name>
    <name type="common">Swimming crab</name>
    <name type="synonym">Neptunus trituberculatus</name>
    <dbReference type="NCBI Taxonomy" id="210409"/>
    <lineage>
        <taxon>Eukaryota</taxon>
        <taxon>Metazoa</taxon>
        <taxon>Ecdysozoa</taxon>
        <taxon>Arthropoda</taxon>
        <taxon>Crustacea</taxon>
        <taxon>Multicrustacea</taxon>
        <taxon>Malacostraca</taxon>
        <taxon>Eumalacostraca</taxon>
        <taxon>Eucarida</taxon>
        <taxon>Decapoda</taxon>
        <taxon>Pleocyemata</taxon>
        <taxon>Brachyura</taxon>
        <taxon>Eubrachyura</taxon>
        <taxon>Portunoidea</taxon>
        <taxon>Portunidae</taxon>
        <taxon>Portuninae</taxon>
        <taxon>Portunus</taxon>
    </lineage>
</organism>
<keyword evidence="3" id="KW-1185">Reference proteome</keyword>
<evidence type="ECO:0000313" key="3">
    <source>
        <dbReference type="Proteomes" id="UP000324222"/>
    </source>
</evidence>
<name>A0A5B7ELB5_PORTR</name>
<protein>
    <submittedName>
        <fullName evidence="2">Uncharacterized protein</fullName>
    </submittedName>
</protein>
<dbReference type="AlphaFoldDB" id="A0A5B7ELB5"/>
<accession>A0A5B7ELB5</accession>